<evidence type="ECO:0000313" key="2">
    <source>
        <dbReference type="Proteomes" id="UP001589810"/>
    </source>
</evidence>
<name>A0ABV6MNL3_9PSEU</name>
<sequence>MIEIVLAALTAGATAGLTDTASSAVKDAYRGLLILTRKVLQGNSSHDDDVLEGELVDPQQHQEALTKALTAADAGSNEDLVAAARRLLALTDPEGTKAGKYTVNVRDSKGVQVGDGNTMTLNFGPDA</sequence>
<proteinExistence type="predicted"/>
<dbReference type="Pfam" id="PF12721">
    <property type="entry name" value="RHIM"/>
    <property type="match status" value="1"/>
</dbReference>
<organism evidence="1 2">
    <name type="scientific">Kutzneria chonburiensis</name>
    <dbReference type="NCBI Taxonomy" id="1483604"/>
    <lineage>
        <taxon>Bacteria</taxon>
        <taxon>Bacillati</taxon>
        <taxon>Actinomycetota</taxon>
        <taxon>Actinomycetes</taxon>
        <taxon>Pseudonocardiales</taxon>
        <taxon>Pseudonocardiaceae</taxon>
        <taxon>Kutzneria</taxon>
    </lineage>
</organism>
<accession>A0ABV6MNL3</accession>
<dbReference type="Proteomes" id="UP001589810">
    <property type="component" value="Unassembled WGS sequence"/>
</dbReference>
<reference evidence="1 2" key="1">
    <citation type="submission" date="2024-09" db="EMBL/GenBank/DDBJ databases">
        <authorList>
            <person name="Sun Q."/>
            <person name="Mori K."/>
        </authorList>
    </citation>
    <scope>NUCLEOTIDE SEQUENCE [LARGE SCALE GENOMIC DNA]</scope>
    <source>
        <strain evidence="1 2">TBRC 1432</strain>
    </source>
</reference>
<keyword evidence="2" id="KW-1185">Reference proteome</keyword>
<dbReference type="InterPro" id="IPR025735">
    <property type="entry name" value="RHIM"/>
</dbReference>
<dbReference type="RefSeq" id="WP_273942067.1">
    <property type="nucleotide sequence ID" value="NZ_CP097263.1"/>
</dbReference>
<dbReference type="EMBL" id="JBHLUD010000002">
    <property type="protein sequence ID" value="MFC0541898.1"/>
    <property type="molecule type" value="Genomic_DNA"/>
</dbReference>
<protein>
    <submittedName>
        <fullName evidence="1">RIP homotypic interaction motif-containing protein</fullName>
    </submittedName>
</protein>
<comment type="caution">
    <text evidence="1">The sequence shown here is derived from an EMBL/GenBank/DDBJ whole genome shotgun (WGS) entry which is preliminary data.</text>
</comment>
<evidence type="ECO:0000313" key="1">
    <source>
        <dbReference type="EMBL" id="MFC0541898.1"/>
    </source>
</evidence>
<gene>
    <name evidence="1" type="ORF">ACFFH7_10430</name>
</gene>